<dbReference type="Pfam" id="PF00585">
    <property type="entry name" value="Thr_dehydrat_C"/>
    <property type="match status" value="2"/>
</dbReference>
<dbReference type="InterPro" id="IPR001721">
    <property type="entry name" value="TD_ACT-like"/>
</dbReference>
<dbReference type="EC" id="4.3.1.19" evidence="6"/>
<evidence type="ECO:0000256" key="9">
    <source>
        <dbReference type="ARBA" id="ARBA00022624"/>
    </source>
</evidence>
<dbReference type="GO" id="GO:0003941">
    <property type="term" value="F:L-serine ammonia-lyase activity"/>
    <property type="evidence" value="ECO:0007669"/>
    <property type="project" value="TreeGrafter"/>
</dbReference>
<dbReference type="AlphaFoldDB" id="A0A835UMQ0"/>
<evidence type="ECO:0000256" key="10">
    <source>
        <dbReference type="ARBA" id="ARBA00022640"/>
    </source>
</evidence>
<comment type="pathway">
    <text evidence="4">Amino-acid biosynthesis; L-isoleucine biosynthesis; 2-oxobutanoate from L-threonine: step 1/1.</text>
</comment>
<gene>
    <name evidence="16" type="ORF">HPP92_018252</name>
</gene>
<protein>
    <recommendedName>
        <fullName evidence="6">threonine ammonia-lyase</fullName>
        <ecNumber evidence="6">4.3.1.19</ecNumber>
    </recommendedName>
</protein>
<dbReference type="Proteomes" id="UP000639772">
    <property type="component" value="Chromosome 9"/>
</dbReference>
<evidence type="ECO:0000256" key="3">
    <source>
        <dbReference type="ARBA" id="ARBA00004229"/>
    </source>
</evidence>
<comment type="similarity">
    <text evidence="5">Belongs to the serine/threonine dehydratase family.</text>
</comment>
<dbReference type="FunFam" id="3.40.1020.10:FF:000003">
    <property type="entry name" value="Threonine dehydratase"/>
    <property type="match status" value="1"/>
</dbReference>
<dbReference type="InterPro" id="IPR036052">
    <property type="entry name" value="TrpB-like_PALP_sf"/>
</dbReference>
<keyword evidence="10" id="KW-0934">Plastid</keyword>
<comment type="subcellular location">
    <subcellularLocation>
        <location evidence="3">Plastid</location>
        <location evidence="3">Chloroplast</location>
    </subcellularLocation>
</comment>
<organism evidence="16 17">
    <name type="scientific">Vanilla planifolia</name>
    <name type="common">Vanilla</name>
    <dbReference type="NCBI Taxonomy" id="51239"/>
    <lineage>
        <taxon>Eukaryota</taxon>
        <taxon>Viridiplantae</taxon>
        <taxon>Streptophyta</taxon>
        <taxon>Embryophyta</taxon>
        <taxon>Tracheophyta</taxon>
        <taxon>Spermatophyta</taxon>
        <taxon>Magnoliopsida</taxon>
        <taxon>Liliopsida</taxon>
        <taxon>Asparagales</taxon>
        <taxon>Orchidaceae</taxon>
        <taxon>Vanilloideae</taxon>
        <taxon>Vanilleae</taxon>
        <taxon>Vanilla</taxon>
    </lineage>
</organism>
<evidence type="ECO:0000313" key="17">
    <source>
        <dbReference type="Proteomes" id="UP000639772"/>
    </source>
</evidence>
<dbReference type="PANTHER" id="PTHR48078:SF11">
    <property type="entry name" value="THREONINE DEHYDRATASE, MITOCHONDRIAL"/>
    <property type="match status" value="1"/>
</dbReference>
<evidence type="ECO:0000256" key="13">
    <source>
        <dbReference type="ARBA" id="ARBA00023239"/>
    </source>
</evidence>
<dbReference type="PROSITE" id="PS51672">
    <property type="entry name" value="ACT_LIKE"/>
    <property type="match status" value="2"/>
</dbReference>
<evidence type="ECO:0000259" key="15">
    <source>
        <dbReference type="PROSITE" id="PS51672"/>
    </source>
</evidence>
<name>A0A835UMQ0_VANPL</name>
<keyword evidence="12" id="KW-0663">Pyridoxal phosphate</keyword>
<evidence type="ECO:0000256" key="6">
    <source>
        <dbReference type="ARBA" id="ARBA00012096"/>
    </source>
</evidence>
<dbReference type="OrthoDB" id="4418812at2759"/>
<keyword evidence="14" id="KW-0100">Branched-chain amino acid biosynthesis</keyword>
<dbReference type="GO" id="GO:0006565">
    <property type="term" value="P:L-serine catabolic process"/>
    <property type="evidence" value="ECO:0007669"/>
    <property type="project" value="TreeGrafter"/>
</dbReference>
<keyword evidence="13" id="KW-0456">Lyase</keyword>
<reference evidence="16 17" key="1">
    <citation type="journal article" date="2020" name="Nat. Food">
        <title>A phased Vanilla planifolia genome enables genetic improvement of flavour and production.</title>
        <authorList>
            <person name="Hasing T."/>
            <person name="Tang H."/>
            <person name="Brym M."/>
            <person name="Khazi F."/>
            <person name="Huang T."/>
            <person name="Chambers A.H."/>
        </authorList>
    </citation>
    <scope>NUCLEOTIDE SEQUENCE [LARGE SCALE GENOMIC DNA]</scope>
    <source>
        <tissue evidence="16">Leaf</tissue>
    </source>
</reference>
<comment type="cofactor">
    <cofactor evidence="2">
        <name>pyridoxal 5'-phosphate</name>
        <dbReference type="ChEBI" id="CHEBI:597326"/>
    </cofactor>
</comment>
<evidence type="ECO:0000256" key="8">
    <source>
        <dbReference type="ARBA" id="ARBA00022605"/>
    </source>
</evidence>
<evidence type="ECO:0000256" key="11">
    <source>
        <dbReference type="ARBA" id="ARBA00022737"/>
    </source>
</evidence>
<dbReference type="SUPFAM" id="SSF55021">
    <property type="entry name" value="ACT-like"/>
    <property type="match status" value="2"/>
</dbReference>
<evidence type="ECO:0000256" key="1">
    <source>
        <dbReference type="ARBA" id="ARBA00001274"/>
    </source>
</evidence>
<dbReference type="InterPro" id="IPR038110">
    <property type="entry name" value="TD_ACT-like_sf"/>
</dbReference>
<keyword evidence="8" id="KW-0028">Amino-acid biosynthesis</keyword>
<dbReference type="EMBL" id="JADCNM010000009">
    <property type="protein sequence ID" value="KAG0468924.1"/>
    <property type="molecule type" value="Genomic_DNA"/>
</dbReference>
<dbReference type="CDD" id="cd04907">
    <property type="entry name" value="ACT_ThrD-I_2"/>
    <property type="match status" value="1"/>
</dbReference>
<evidence type="ECO:0000256" key="5">
    <source>
        <dbReference type="ARBA" id="ARBA00010869"/>
    </source>
</evidence>
<keyword evidence="9" id="KW-0412">Isoleucine biosynthesis</keyword>
<evidence type="ECO:0000256" key="14">
    <source>
        <dbReference type="ARBA" id="ARBA00023304"/>
    </source>
</evidence>
<dbReference type="GO" id="GO:0004794">
    <property type="term" value="F:threonine deaminase activity"/>
    <property type="evidence" value="ECO:0007669"/>
    <property type="project" value="UniProtKB-EC"/>
</dbReference>
<proteinExistence type="inferred from homology"/>
<accession>A0A835UMQ0</accession>
<comment type="caution">
    <text evidence="16">The sequence shown here is derived from an EMBL/GenBank/DDBJ whole genome shotgun (WGS) entry which is preliminary data.</text>
</comment>
<keyword evidence="7" id="KW-0150">Chloroplast</keyword>
<dbReference type="Gene3D" id="3.40.1020.10">
    <property type="entry name" value="Biosynthetic Threonine Deaminase, Domain 3"/>
    <property type="match status" value="1"/>
</dbReference>
<dbReference type="PANTHER" id="PTHR48078">
    <property type="entry name" value="THREONINE DEHYDRATASE, MITOCHONDRIAL-RELATED"/>
    <property type="match status" value="1"/>
</dbReference>
<feature type="domain" description="ACT-like" evidence="15">
    <location>
        <begin position="66"/>
        <end position="138"/>
    </location>
</feature>
<evidence type="ECO:0000256" key="7">
    <source>
        <dbReference type="ARBA" id="ARBA00022528"/>
    </source>
</evidence>
<feature type="domain" description="ACT-like" evidence="15">
    <location>
        <begin position="160"/>
        <end position="231"/>
    </location>
</feature>
<sequence length="240" mass="27619">MKDMFEETRSIIEPAGALSLAGAEAYCRYYGLKGEKIVAITSGANMNFDRLRLVTELADVGRRREAVLATYLHEEPGSFIQFCKQVGEMNITELKYRFDSNKKEALILYSVGIHTVAELEDMLEQMEDARLRTICLTNNDLAKDHLRHLMGGRSDVKNELMFRFVLPERPGVLMEFLNAFSPRWNISLFHYRSQGEARANVLVGLQVPFEDLAEFKGKMNYLGYEYTCEMNNEAYRLLMQ</sequence>
<keyword evidence="11" id="KW-0677">Repeat</keyword>
<dbReference type="GO" id="GO:0006567">
    <property type="term" value="P:L-threonine catabolic process"/>
    <property type="evidence" value="ECO:0007669"/>
    <property type="project" value="TreeGrafter"/>
</dbReference>
<dbReference type="Gene3D" id="3.40.50.1100">
    <property type="match status" value="1"/>
</dbReference>
<evidence type="ECO:0000256" key="12">
    <source>
        <dbReference type="ARBA" id="ARBA00022898"/>
    </source>
</evidence>
<dbReference type="GO" id="GO:0009097">
    <property type="term" value="P:isoleucine biosynthetic process"/>
    <property type="evidence" value="ECO:0007669"/>
    <property type="project" value="UniProtKB-KW"/>
</dbReference>
<comment type="catalytic activity">
    <reaction evidence="1">
        <text>L-threonine = 2-oxobutanoate + NH4(+)</text>
        <dbReference type="Rhea" id="RHEA:22108"/>
        <dbReference type="ChEBI" id="CHEBI:16763"/>
        <dbReference type="ChEBI" id="CHEBI:28938"/>
        <dbReference type="ChEBI" id="CHEBI:57926"/>
        <dbReference type="EC" id="4.3.1.19"/>
    </reaction>
</comment>
<dbReference type="SUPFAM" id="SSF53686">
    <property type="entry name" value="Tryptophan synthase beta subunit-like PLP-dependent enzymes"/>
    <property type="match status" value="1"/>
</dbReference>
<evidence type="ECO:0000256" key="2">
    <source>
        <dbReference type="ARBA" id="ARBA00001933"/>
    </source>
</evidence>
<dbReference type="InterPro" id="IPR050147">
    <property type="entry name" value="Ser/Thr_Dehydratase"/>
</dbReference>
<evidence type="ECO:0000256" key="4">
    <source>
        <dbReference type="ARBA" id="ARBA00004810"/>
    </source>
</evidence>
<evidence type="ECO:0000313" key="16">
    <source>
        <dbReference type="EMBL" id="KAG0468924.1"/>
    </source>
</evidence>
<dbReference type="GO" id="GO:0009507">
    <property type="term" value="C:chloroplast"/>
    <property type="evidence" value="ECO:0007669"/>
    <property type="project" value="UniProtKB-SubCell"/>
</dbReference>
<dbReference type="InterPro" id="IPR045865">
    <property type="entry name" value="ACT-like_dom_sf"/>
</dbReference>